<feature type="region of interest" description="Disordered" evidence="1">
    <location>
        <begin position="546"/>
        <end position="610"/>
    </location>
</feature>
<feature type="compositionally biased region" description="Polar residues" evidence="1">
    <location>
        <begin position="595"/>
        <end position="606"/>
    </location>
</feature>
<feature type="region of interest" description="Disordered" evidence="1">
    <location>
        <begin position="1892"/>
        <end position="1916"/>
    </location>
</feature>
<feature type="region of interest" description="Disordered" evidence="1">
    <location>
        <begin position="1359"/>
        <end position="1379"/>
    </location>
</feature>
<evidence type="ECO:0000313" key="2">
    <source>
        <dbReference type="EMBL" id="CDJ42808.1"/>
    </source>
</evidence>
<feature type="region of interest" description="Disordered" evidence="1">
    <location>
        <begin position="107"/>
        <end position="171"/>
    </location>
</feature>
<dbReference type="RefSeq" id="XP_013233558.1">
    <property type="nucleotide sequence ID" value="XM_013378104.1"/>
</dbReference>
<feature type="compositionally biased region" description="Polar residues" evidence="1">
    <location>
        <begin position="1642"/>
        <end position="1655"/>
    </location>
</feature>
<feature type="compositionally biased region" description="Polar residues" evidence="1">
    <location>
        <begin position="550"/>
        <end position="559"/>
    </location>
</feature>
<name>U6L0T5_EIMTE</name>
<evidence type="ECO:0000313" key="3">
    <source>
        <dbReference type="Proteomes" id="UP000030747"/>
    </source>
</evidence>
<feature type="compositionally biased region" description="Low complexity" evidence="1">
    <location>
        <begin position="144"/>
        <end position="160"/>
    </location>
</feature>
<feature type="compositionally biased region" description="Basic and acidic residues" evidence="1">
    <location>
        <begin position="131"/>
        <end position="140"/>
    </location>
</feature>
<feature type="region of interest" description="Disordered" evidence="1">
    <location>
        <begin position="1641"/>
        <end position="1690"/>
    </location>
</feature>
<evidence type="ECO:0000256" key="1">
    <source>
        <dbReference type="SAM" id="MobiDB-lite"/>
    </source>
</evidence>
<feature type="compositionally biased region" description="Basic and acidic residues" evidence="1">
    <location>
        <begin position="562"/>
        <end position="594"/>
    </location>
</feature>
<dbReference type="EMBL" id="HG675738">
    <property type="protein sequence ID" value="CDJ42808.1"/>
    <property type="molecule type" value="Genomic_DNA"/>
</dbReference>
<accession>U6L0T5</accession>
<feature type="compositionally biased region" description="Polar residues" evidence="1">
    <location>
        <begin position="1172"/>
        <end position="1181"/>
    </location>
</feature>
<dbReference type="VEuPathDB" id="ToxoDB:ETH_00014025"/>
<proteinExistence type="predicted"/>
<organism evidence="2 3">
    <name type="scientific">Eimeria tenella</name>
    <name type="common">Coccidian parasite</name>
    <dbReference type="NCBI Taxonomy" id="5802"/>
    <lineage>
        <taxon>Eukaryota</taxon>
        <taxon>Sar</taxon>
        <taxon>Alveolata</taxon>
        <taxon>Apicomplexa</taxon>
        <taxon>Conoidasida</taxon>
        <taxon>Coccidia</taxon>
        <taxon>Eucoccidiorida</taxon>
        <taxon>Eimeriorina</taxon>
        <taxon>Eimeriidae</taxon>
        <taxon>Eimeria</taxon>
    </lineage>
</organism>
<gene>
    <name evidence="2" type="ORF">ETH_00014025</name>
</gene>
<keyword evidence="3" id="KW-1185">Reference proteome</keyword>
<dbReference type="Proteomes" id="UP000030747">
    <property type="component" value="Unassembled WGS sequence"/>
</dbReference>
<reference evidence="2" key="1">
    <citation type="submission" date="2013-10" db="EMBL/GenBank/DDBJ databases">
        <title>Genomic analysis of the causative agents of coccidiosis in chickens.</title>
        <authorList>
            <person name="Reid A.J."/>
            <person name="Blake D."/>
            <person name="Billington K."/>
            <person name="Browne H."/>
            <person name="Dunn M."/>
            <person name="Hung S."/>
            <person name="Kawahara F."/>
            <person name="Miranda-Saavedra D."/>
            <person name="Mourier T."/>
            <person name="Nagra H."/>
            <person name="Otto T.D."/>
            <person name="Rawlings N."/>
            <person name="Sanchez A."/>
            <person name="Sanders M."/>
            <person name="Subramaniam C."/>
            <person name="Tay Y."/>
            <person name="Dear P."/>
            <person name="Doerig C."/>
            <person name="Gruber A."/>
            <person name="Parkinson J."/>
            <person name="Shirley M."/>
            <person name="Wan K.L."/>
            <person name="Berriman M."/>
            <person name="Tomley F."/>
            <person name="Pain A."/>
        </authorList>
    </citation>
    <scope>NUCLEOTIDE SEQUENCE [LARGE SCALE GENOMIC DNA]</scope>
    <source>
        <strain evidence="2">Houghton</strain>
    </source>
</reference>
<dbReference type="VEuPathDB" id="ToxoDB:ETH2_0410900"/>
<dbReference type="OMA" id="HETICRR"/>
<feature type="region of interest" description="Disordered" evidence="1">
    <location>
        <begin position="68"/>
        <end position="95"/>
    </location>
</feature>
<feature type="region of interest" description="Disordered" evidence="1">
    <location>
        <begin position="1149"/>
        <end position="1181"/>
    </location>
</feature>
<protein>
    <submittedName>
        <fullName evidence="2">Uncharacterized protein</fullName>
    </submittedName>
</protein>
<dbReference type="OrthoDB" id="347852at2759"/>
<reference evidence="2" key="2">
    <citation type="submission" date="2013-10" db="EMBL/GenBank/DDBJ databases">
        <authorList>
            <person name="Aslett M."/>
        </authorList>
    </citation>
    <scope>NUCLEOTIDE SEQUENCE [LARGE SCALE GENOMIC DNA]</scope>
    <source>
        <strain evidence="2">Houghton</strain>
    </source>
</reference>
<sequence length="1938" mass="210567">MEGVQGTQELPNGRDARACTDCYPVASLVGVSEATECNGASQESHHLPEKGLSNCGGALQLTRHPVAPAAEQPGDLSPQSVVQKKEPRTMDSYSLGEVEKSVLLSGRSDGLHACPPPSPPTFAAAPSNQQESRETSRVSDSEPQCDQNQQQQQGLQGPVQSSEGSSVGDAQEQQIIENLPTKSLPTFTKEELLHEDANDFNLESSVVEEKILQGVGNAKKGNIIPSLADSLHEEITHCETVAVPAEDSTKALSKTWSWLAAVAAISQINKSKGIHVAPVETRLHICGTSGILKARSPDGLQPRRRARSDVYQAYAGDKGIFNTHNRTTTSVRQRFVFAPTRVSPRKSKSRKSPQRHLEFLITRSTPENNVISCSVPSFTASCTQEEELEVPPPELTQIRPQAEVECRVVPPKMPVVQTATMHDHAKEPLTNQDVVPVLLTADSGIVLEKNIGNLAENASSEQKTSGTSKIKSVAGSNTAIDMVELESDHRPCFPAHDEETSILENRSDEYSIPGNLSVQLPRIPSLSITKKQLLLADEAQNVVLERDAQTGEQPGSASHQVDGGDRGDSERTDTSAILSKDENSQRKSADDSLSSRRQQHGQQLNSGKYIGEPRTFIGSAIDCDGLPELGESSIVPSQPERILEDCSLIGKLTVEETSHYRARDADDHSVLSTDDGGRHLVPQGTDFGLCAGKKLYWRTTSCVDPKIHTVERLPLRKSSLQKASKHVFRTLSCVLGHANIAAPPSVTSREVAATKTALSALAEVAYPKSEATLHASVAVEENERQSSAVASSGKQSHHLGLALGDEAGRHVGDTTAFRESVRNDAAAHVIGKTEALSTDVSPQLSRLCQEAYLKENICGDSTLGHAVRSSGRRSFGHHSRSFSLNRAPGLSHLVLSPQDDSSRSIQVDWPLTSRSFPAIVPYVSPRHAAGSQNASLGLRVASSSRISRARCHGGAITLFKNFDAEGSGVEAFKIREGHAKRVSDAEERMPCSIAEEAMRQFALQQAGASGTGPSDLVLPRVTTNNEASCNYITEVSTETAGASERFHLYNGSFRTLQQIVHLHFAAKQQNSATYIPSPVDCPAVGTERTVFMECSPEEQNPAHTIQVQQDIGIPKLQHNQGDGAYKRDRGDYCPATDMSAHCFQHESEEPHLQESLHVPGRSIPRVPRKQGRQATGSQNASASGYCCSTLHQYRGRDRAYHPCPGSLLWNGPLRQFQLQHHKRGMLLLPSCFSEALYLKQNALRGRLQRQCKHAELLQQQLTMQQKQLQITMQLQQAQLQHQRNQAALWRSCISSANMLRRSHLGRSLKAGCIRRRGRSLGRSRQKISGLIEAAAAAAAAAVAAVGACEQRVQALFSSPQNVAPPPREPVESSRESGQSALLAAKKNKVSDVQHQLLADHTLLGEQIQQESHRITQGRLVDGETFGAPPGDSSCVAWASNKLNEEKLQNTLSPIREAAAASTPPPCDTGADERSKTKYCPMLGPISHQTPAVEDAIIPSMPSPHIPRVEFECAYVRPIAELEPLLPSPVMKAPAEATTDAIRRNHPSPHIPRIESESAYIRPIAGLEPAFPSPVLQVHAGVSIADGESYHQQVLASACRLTNARRIAATGLQFNGGNSPCWKGMHTDIMIRPARCPAGNAILPSSSGIGETNTVSKSHRRSRTDTSSLGRKVESRSSSTPVQDKRSRTRKQFYPVASCHEGTNLPLLEGVQGTPGRYGCKAVPVAYQRDPSMSIFNQLFTDSVRRQKNLILLRTQKLLEDNIYFRLGKTYTGQDRKKTKSRKTPQVSAGRFPSPCSLDKATNTDKTCGVLLKHDVNICCDSHVSSQDTQLSSYAERAGVASKIWTKRCLSSLSNGGKSNASSRHEQSVPTIDANKHQACLYHSRMLVFHTNVPEAPQTEGSKRRTQSADPENSAPFYLPPVRHVCRNSAAAVEAESIL</sequence>
<dbReference type="GeneID" id="25251962"/>